<proteinExistence type="predicted"/>
<dbReference type="InterPro" id="IPR036280">
    <property type="entry name" value="Multihaem_cyt_sf"/>
</dbReference>
<dbReference type="Gene3D" id="1.10.1130.10">
    <property type="entry name" value="Flavocytochrome C3, Chain A"/>
    <property type="match status" value="1"/>
</dbReference>
<accession>A0A518BQD7</accession>
<evidence type="ECO:0000313" key="3">
    <source>
        <dbReference type="Proteomes" id="UP000316921"/>
    </source>
</evidence>
<dbReference type="Pfam" id="PF13435">
    <property type="entry name" value="Cytochrome_C554"/>
    <property type="match status" value="1"/>
</dbReference>
<dbReference type="Proteomes" id="UP000316921">
    <property type="component" value="Chromosome"/>
</dbReference>
<reference evidence="2 3" key="1">
    <citation type="submission" date="2019-02" db="EMBL/GenBank/DDBJ databases">
        <title>Deep-cultivation of Planctomycetes and their phenomic and genomic characterization uncovers novel biology.</title>
        <authorList>
            <person name="Wiegand S."/>
            <person name="Jogler M."/>
            <person name="Boedeker C."/>
            <person name="Pinto D."/>
            <person name="Vollmers J."/>
            <person name="Rivas-Marin E."/>
            <person name="Kohn T."/>
            <person name="Peeters S.H."/>
            <person name="Heuer A."/>
            <person name="Rast P."/>
            <person name="Oberbeckmann S."/>
            <person name="Bunk B."/>
            <person name="Jeske O."/>
            <person name="Meyerdierks A."/>
            <person name="Storesund J.E."/>
            <person name="Kallscheuer N."/>
            <person name="Luecker S."/>
            <person name="Lage O.M."/>
            <person name="Pohl T."/>
            <person name="Merkel B.J."/>
            <person name="Hornburger P."/>
            <person name="Mueller R.-W."/>
            <person name="Bruemmer F."/>
            <person name="Labrenz M."/>
            <person name="Spormann A.M."/>
            <person name="Op den Camp H."/>
            <person name="Overmann J."/>
            <person name="Amann R."/>
            <person name="Jetten M.S.M."/>
            <person name="Mascher T."/>
            <person name="Medema M.H."/>
            <person name="Devos D.P."/>
            <person name="Kaster A.-K."/>
            <person name="Ovreas L."/>
            <person name="Rohde M."/>
            <person name="Galperin M.Y."/>
            <person name="Jogler C."/>
        </authorList>
    </citation>
    <scope>NUCLEOTIDE SEQUENCE [LARGE SCALE GENOMIC DNA]</scope>
    <source>
        <strain evidence="2 3">Pla133</strain>
    </source>
</reference>
<dbReference type="KEGG" id="pbap:Pla133_43040"/>
<dbReference type="EMBL" id="CP036287">
    <property type="protein sequence ID" value="QDU69187.1"/>
    <property type="molecule type" value="Genomic_DNA"/>
</dbReference>
<gene>
    <name evidence="2" type="ORF">Pla133_43040</name>
</gene>
<sequence length="594" mass="65563">MDSRTQPHPRVLLALVLTLASCLVVPRGPVQTAPAAEAGSDLAERSHAELLERDPFPSARQCATCHERHYREWSASPHAYAQISPTYNAYQALLVNATNGTLGDFCVRCHTQVGMTLGEPIAASNAARSEVAVEGITCVVCHRVSTSYGKNSGRFALESGDIFEPIYGPRADDELRRVLGDPATYRRVVTDSDSPGRRIHAEARQMPQIQRSAFCGRCHDVRLVDGFRLEDAFSEYKQSPAAERGESCQDCHMGPIPGVPSRYEDQPAAIIGDQPTAPARRTNHMFAGPDAPLVHPGIFPHNPEAAALASPQEWLQFDYAAGWGTDEFEDAWPDDSEFPERWASADERYDAREVLETQLGLRREAYERGTTLLRNGYRLGEIRDLGAGDGLAFELRVENASDGHSAPTGLIAERLVFLQIVVTNADGEVVFRSGDLDPDGDLRDRHSAWVQAGHMERDEQLFNLRSPFVVRNLHGSEREQIVPANYSFDPLVFVRPSPTPSMLMGGVPGVRIQKRNIEIGGYRVARYSVPAEMLQGAGPYHVRAQLVSGQLPVHLIRAMQSVGFEWGLSGEKLAQELVANYRVLHVREATMDGR</sequence>
<dbReference type="SUPFAM" id="SSF48695">
    <property type="entry name" value="Multiheme cytochromes"/>
    <property type="match status" value="1"/>
</dbReference>
<evidence type="ECO:0000313" key="2">
    <source>
        <dbReference type="EMBL" id="QDU69187.1"/>
    </source>
</evidence>
<dbReference type="AlphaFoldDB" id="A0A518BQD7"/>
<protein>
    <recommendedName>
        <fullName evidence="1">Cytochrome c-552/4 domain-containing protein</fullName>
    </recommendedName>
</protein>
<name>A0A518BQD7_9BACT</name>
<organism evidence="2 3">
    <name type="scientific">Engelhardtia mirabilis</name>
    <dbReference type="NCBI Taxonomy" id="2528011"/>
    <lineage>
        <taxon>Bacteria</taxon>
        <taxon>Pseudomonadati</taxon>
        <taxon>Planctomycetota</taxon>
        <taxon>Planctomycetia</taxon>
        <taxon>Planctomycetia incertae sedis</taxon>
        <taxon>Engelhardtia</taxon>
    </lineage>
</organism>
<dbReference type="PROSITE" id="PS51257">
    <property type="entry name" value="PROKAR_LIPOPROTEIN"/>
    <property type="match status" value="1"/>
</dbReference>
<feature type="domain" description="Cytochrome c-552/4" evidence="1">
    <location>
        <begin position="61"/>
        <end position="142"/>
    </location>
</feature>
<keyword evidence="3" id="KW-1185">Reference proteome</keyword>
<evidence type="ECO:0000259" key="1">
    <source>
        <dbReference type="Pfam" id="PF13435"/>
    </source>
</evidence>
<dbReference type="InterPro" id="IPR023155">
    <property type="entry name" value="Cyt_c-552/4"/>
</dbReference>